<dbReference type="SUPFAM" id="SSF51338">
    <property type="entry name" value="Composite domain of metallo-dependent hydrolases"/>
    <property type="match status" value="1"/>
</dbReference>
<dbReference type="SUPFAM" id="SSF51556">
    <property type="entry name" value="Metallo-dependent hydrolases"/>
    <property type="match status" value="1"/>
</dbReference>
<comment type="caution">
    <text evidence="3">The sequence shown here is derived from an EMBL/GenBank/DDBJ whole genome shotgun (WGS) entry which is preliminary data.</text>
</comment>
<sequence length="444" mass="48495">MERSLLYHCRALLMDEADTLLEGAYVVVEGETISSVGTQRPQGPFDREIDCGNNVLMPGLVNAHTHIPMTLLRGYGGGCDLHTWLNQWIFPTEAKLDGRAVRAGTGLALAELIAGGVTTIADMYMHTTDIAQTVLEAGISANLSCGGVYFGAPADFSPATCKDCDNQRRLTEEWHGAGNGQILVDASIHGEYTSNVPLWQWMAAYAQEKKLGMHVHVSETQSEHEACKKRWGKTPLQILDRYGVWDTRAIAAHCVWTTEEDWALMAEKGVSCIHNPVSNLKLGSGVAWIPAMKRAGVNIALGTDGVSSNNNHDMFEEMKFAAILHNGVTHDPLALLPRQVLAMASRDGARALGRRTGQIVPGYTADLILVDFDRPSLTPCHSVEDNLVYSARGSDVVMNMARGKIIYKDGTFFTLDLERIKAEVETYALPLLFGDGASLADRRN</sequence>
<protein>
    <submittedName>
        <fullName evidence="3">Amidohydrolase</fullName>
    </submittedName>
</protein>
<dbReference type="Gene3D" id="2.30.40.10">
    <property type="entry name" value="Urease, subunit C, domain 1"/>
    <property type="match status" value="1"/>
</dbReference>
<dbReference type="InterPro" id="IPR050287">
    <property type="entry name" value="MTA/SAH_deaminase"/>
</dbReference>
<dbReference type="GeneID" id="97996422"/>
<dbReference type="Pfam" id="PF01979">
    <property type="entry name" value="Amidohydro_1"/>
    <property type="match status" value="1"/>
</dbReference>
<dbReference type="PANTHER" id="PTHR43794:SF11">
    <property type="entry name" value="AMIDOHYDROLASE-RELATED DOMAIN-CONTAINING PROTEIN"/>
    <property type="match status" value="1"/>
</dbReference>
<keyword evidence="4" id="KW-1185">Reference proteome</keyword>
<reference evidence="3 4" key="1">
    <citation type="submission" date="2018-07" db="EMBL/GenBank/DDBJ databases">
        <title>GABA Modulating Bacteria of the Human Gut Microbiota.</title>
        <authorList>
            <person name="Strandwitz P."/>
            <person name="Kim K.H."/>
            <person name="Terekhova D."/>
            <person name="Liu J.K."/>
            <person name="Sharma A."/>
            <person name="Levering J."/>
            <person name="Mcdonald D."/>
            <person name="Dietrich D."/>
            <person name="Ramadhar T.R."/>
            <person name="Lekbua A."/>
            <person name="Mroue N."/>
            <person name="Liston C."/>
            <person name="Stewart E.J."/>
            <person name="Dubin M.J."/>
            <person name="Zengler K."/>
            <person name="Knight R."/>
            <person name="Gilbert J.A."/>
            <person name="Clardy J."/>
            <person name="Lewis K."/>
        </authorList>
    </citation>
    <scope>NUCLEOTIDE SEQUENCE [LARGE SCALE GENOMIC DNA]</scope>
    <source>
        <strain evidence="3 4">KLE1738</strain>
    </source>
</reference>
<dbReference type="CDD" id="cd01298">
    <property type="entry name" value="ATZ_TRZ_like"/>
    <property type="match status" value="1"/>
</dbReference>
<evidence type="ECO:0000259" key="2">
    <source>
        <dbReference type="Pfam" id="PF01979"/>
    </source>
</evidence>
<feature type="domain" description="Amidohydrolase-related" evidence="2">
    <location>
        <begin position="55"/>
        <end position="405"/>
    </location>
</feature>
<dbReference type="Gene3D" id="3.20.20.140">
    <property type="entry name" value="Metal-dependent hydrolases"/>
    <property type="match status" value="1"/>
</dbReference>
<accession>A0A3E2B0S7</accession>
<evidence type="ECO:0000313" key="3">
    <source>
        <dbReference type="EMBL" id="RFT05586.1"/>
    </source>
</evidence>
<keyword evidence="1 3" id="KW-0378">Hydrolase</keyword>
<dbReference type="RefSeq" id="WP_117142996.1">
    <property type="nucleotide sequence ID" value="NZ_CAKXKJ010000014.1"/>
</dbReference>
<dbReference type="PANTHER" id="PTHR43794">
    <property type="entry name" value="AMINOHYDROLASE SSNA-RELATED"/>
    <property type="match status" value="1"/>
</dbReference>
<dbReference type="EMBL" id="QQRQ01000045">
    <property type="protein sequence ID" value="RFT05586.1"/>
    <property type="molecule type" value="Genomic_DNA"/>
</dbReference>
<dbReference type="InterPro" id="IPR032466">
    <property type="entry name" value="Metal_Hydrolase"/>
</dbReference>
<dbReference type="Proteomes" id="UP000260649">
    <property type="component" value="Unassembled WGS sequence"/>
</dbReference>
<dbReference type="InterPro" id="IPR006680">
    <property type="entry name" value="Amidohydro-rel"/>
</dbReference>
<dbReference type="AlphaFoldDB" id="A0A3E2B0S7"/>
<evidence type="ECO:0000313" key="4">
    <source>
        <dbReference type="Proteomes" id="UP000260649"/>
    </source>
</evidence>
<name>A0A3E2B0S7_9FIRM</name>
<proteinExistence type="predicted"/>
<organism evidence="3 4">
    <name type="scientific">Evtepia gabavorous</name>
    <dbReference type="NCBI Taxonomy" id="2211183"/>
    <lineage>
        <taxon>Bacteria</taxon>
        <taxon>Bacillati</taxon>
        <taxon>Bacillota</taxon>
        <taxon>Clostridia</taxon>
        <taxon>Eubacteriales</taxon>
        <taxon>Evtepia</taxon>
    </lineage>
</organism>
<evidence type="ECO:0000256" key="1">
    <source>
        <dbReference type="ARBA" id="ARBA00022801"/>
    </source>
</evidence>
<dbReference type="OrthoDB" id="9807210at2"/>
<dbReference type="InterPro" id="IPR011059">
    <property type="entry name" value="Metal-dep_hydrolase_composite"/>
</dbReference>
<gene>
    <name evidence="3" type="ORF">DV520_11840</name>
</gene>
<dbReference type="GO" id="GO:0016810">
    <property type="term" value="F:hydrolase activity, acting on carbon-nitrogen (but not peptide) bonds"/>
    <property type="evidence" value="ECO:0007669"/>
    <property type="project" value="InterPro"/>
</dbReference>